<comment type="caution">
    <text evidence="5">The sequence shown here is derived from an EMBL/GenBank/DDBJ whole genome shotgun (WGS) entry which is preliminary data.</text>
</comment>
<reference evidence="5 6" key="1">
    <citation type="submission" date="2023-07" db="EMBL/GenBank/DDBJ databases">
        <title>Sequencing the genomes of 1000 actinobacteria strains.</title>
        <authorList>
            <person name="Klenk H.-P."/>
        </authorList>
    </citation>
    <scope>NUCLEOTIDE SEQUENCE [LARGE SCALE GENOMIC DNA]</scope>
    <source>
        <strain evidence="5 6">DSM 14555</strain>
    </source>
</reference>
<dbReference type="EMBL" id="JAVDQF010000001">
    <property type="protein sequence ID" value="MDR6270444.1"/>
    <property type="molecule type" value="Genomic_DNA"/>
</dbReference>
<feature type="transmembrane region" description="Helical" evidence="3">
    <location>
        <begin position="31"/>
        <end position="51"/>
    </location>
</feature>
<organism evidence="5 6">
    <name type="scientific">Arthrobacter russicus</name>
    <dbReference type="NCBI Taxonomy" id="172040"/>
    <lineage>
        <taxon>Bacteria</taxon>
        <taxon>Bacillati</taxon>
        <taxon>Actinomycetota</taxon>
        <taxon>Actinomycetes</taxon>
        <taxon>Micrococcales</taxon>
        <taxon>Micrococcaceae</taxon>
        <taxon>Arthrobacter</taxon>
    </lineage>
</organism>
<evidence type="ECO:0000256" key="3">
    <source>
        <dbReference type="SAM" id="Phobius"/>
    </source>
</evidence>
<evidence type="ECO:0000259" key="4">
    <source>
        <dbReference type="Pfam" id="PF03816"/>
    </source>
</evidence>
<protein>
    <submittedName>
        <fullName evidence="5">LCP family protein required for cell wall assembly</fullName>
    </submittedName>
</protein>
<accession>A0ABU1JDE4</accession>
<name>A0ABU1JDE4_9MICC</name>
<keyword evidence="3" id="KW-0472">Membrane</keyword>
<gene>
    <name evidence="5" type="ORF">JOE69_002682</name>
</gene>
<sequence>MTSMNQFLDGAGRPSRRRRTSRKTKRTTRRVLLFFLALFLVAVGIVVWYLWSLSSAFDSKSEKIQNAFPTEVSRPAETQGKGLNILLMGSDSRAASDGQDATVSDNARSDTLILVHIPQDRSAVYFTSIMRDTWVEIPGRGPAKINAAAAFGGSALTVQTVESLTGARIDNVMRIQFEGFKSLVDALGGVTVNVPVAYQGTTIDRSFAAGPQNMDGETALAFVRERYAFADGDYQRVRNQQAFLKGVFAKIASRDVLLDPAKISTMVTEFAPFVAVDQTLNAGSIASLGVSLRNVGADKMNFATLPNLGTGTSADGQSIVLPDDNAIQAFGKALREDNVGAFFAGLRKP</sequence>
<keyword evidence="6" id="KW-1185">Reference proteome</keyword>
<keyword evidence="3" id="KW-0812">Transmembrane</keyword>
<dbReference type="InterPro" id="IPR050922">
    <property type="entry name" value="LytR/CpsA/Psr_CW_biosynth"/>
</dbReference>
<dbReference type="PANTHER" id="PTHR33392">
    <property type="entry name" value="POLYISOPRENYL-TEICHOIC ACID--PEPTIDOGLYCAN TEICHOIC ACID TRANSFERASE TAGU"/>
    <property type="match status" value="1"/>
</dbReference>
<dbReference type="Gene3D" id="3.40.630.190">
    <property type="entry name" value="LCP protein"/>
    <property type="match status" value="1"/>
</dbReference>
<feature type="region of interest" description="Disordered" evidence="2">
    <location>
        <begin position="1"/>
        <end position="24"/>
    </location>
</feature>
<feature type="domain" description="Cell envelope-related transcriptional attenuator" evidence="4">
    <location>
        <begin position="108"/>
        <end position="252"/>
    </location>
</feature>
<dbReference type="InterPro" id="IPR004474">
    <property type="entry name" value="LytR_CpsA_psr"/>
</dbReference>
<dbReference type="Proteomes" id="UP001185069">
    <property type="component" value="Unassembled WGS sequence"/>
</dbReference>
<dbReference type="PANTHER" id="PTHR33392:SF6">
    <property type="entry name" value="POLYISOPRENYL-TEICHOIC ACID--PEPTIDOGLYCAN TEICHOIC ACID TRANSFERASE TAGU"/>
    <property type="match status" value="1"/>
</dbReference>
<evidence type="ECO:0000256" key="1">
    <source>
        <dbReference type="ARBA" id="ARBA00006068"/>
    </source>
</evidence>
<evidence type="ECO:0000256" key="2">
    <source>
        <dbReference type="SAM" id="MobiDB-lite"/>
    </source>
</evidence>
<comment type="similarity">
    <text evidence="1">Belongs to the LytR/CpsA/Psr (LCP) family.</text>
</comment>
<dbReference type="RefSeq" id="WP_309799535.1">
    <property type="nucleotide sequence ID" value="NZ_BAAAHY010000007.1"/>
</dbReference>
<proteinExistence type="inferred from homology"/>
<dbReference type="Pfam" id="PF03816">
    <property type="entry name" value="LytR_cpsA_psr"/>
    <property type="match status" value="1"/>
</dbReference>
<evidence type="ECO:0000313" key="6">
    <source>
        <dbReference type="Proteomes" id="UP001185069"/>
    </source>
</evidence>
<keyword evidence="3" id="KW-1133">Transmembrane helix</keyword>
<dbReference type="NCBIfam" id="TIGR00350">
    <property type="entry name" value="lytR_cpsA_psr"/>
    <property type="match status" value="1"/>
</dbReference>
<feature type="compositionally biased region" description="Basic residues" evidence="2">
    <location>
        <begin position="14"/>
        <end position="24"/>
    </location>
</feature>
<evidence type="ECO:0000313" key="5">
    <source>
        <dbReference type="EMBL" id="MDR6270444.1"/>
    </source>
</evidence>